<protein>
    <submittedName>
        <fullName evidence="1">Uncharacterized protein</fullName>
    </submittedName>
</protein>
<proteinExistence type="predicted"/>
<dbReference type="STRING" id="260084.SAMN02927928_1296"/>
<evidence type="ECO:0000313" key="2">
    <source>
        <dbReference type="Proteomes" id="UP000199150"/>
    </source>
</evidence>
<organism evidence="1 2">
    <name type="scientific">Asticcacaulis taihuensis</name>
    <dbReference type="NCBI Taxonomy" id="260084"/>
    <lineage>
        <taxon>Bacteria</taxon>
        <taxon>Pseudomonadati</taxon>
        <taxon>Pseudomonadota</taxon>
        <taxon>Alphaproteobacteria</taxon>
        <taxon>Caulobacterales</taxon>
        <taxon>Caulobacteraceae</taxon>
        <taxon>Asticcacaulis</taxon>
    </lineage>
</organism>
<gene>
    <name evidence="1" type="ORF">SAMN02927928_1296</name>
</gene>
<dbReference type="Proteomes" id="UP000199150">
    <property type="component" value="Unassembled WGS sequence"/>
</dbReference>
<sequence length="176" mass="19790">MEFEELLELARDSYVGQFVDFVDKQSALFEQGAAEVKLQISGDSEFYRNYFCADFASNDDDGHVVELAPDEEVTFDPVEVSLGEMDMTVTRLVWNDVTVTSNDRTLLASDFAEWFETWFDPEETTFDPDTRFSACIHSLKVDSAQVTVDFGTAPVTALADLLMRFESLGCRSLTVS</sequence>
<dbReference type="AlphaFoldDB" id="A0A1G4QJC0"/>
<dbReference type="OrthoDB" id="7605429at2"/>
<accession>A0A1G4QJC0</accession>
<keyword evidence="2" id="KW-1185">Reference proteome</keyword>
<name>A0A1G4QJC0_9CAUL</name>
<dbReference type="EMBL" id="FMTS01000001">
    <property type="protein sequence ID" value="SCW44720.1"/>
    <property type="molecule type" value="Genomic_DNA"/>
</dbReference>
<dbReference type="RefSeq" id="WP_090645083.1">
    <property type="nucleotide sequence ID" value="NZ_CBCRYE010000001.1"/>
</dbReference>
<reference evidence="2" key="1">
    <citation type="submission" date="2016-10" db="EMBL/GenBank/DDBJ databases">
        <authorList>
            <person name="Varghese N."/>
            <person name="Submissions S."/>
        </authorList>
    </citation>
    <scope>NUCLEOTIDE SEQUENCE [LARGE SCALE GENOMIC DNA]</scope>
    <source>
        <strain evidence="2">CGMCC 1.3431</strain>
    </source>
</reference>
<evidence type="ECO:0000313" key="1">
    <source>
        <dbReference type="EMBL" id="SCW44720.1"/>
    </source>
</evidence>